<name>A0A5P8VVR0_9NOSO</name>
<dbReference type="AlphaFoldDB" id="A0A5P8VVR0"/>
<gene>
    <name evidence="1" type="ORF">GXM_01472</name>
</gene>
<organism evidence="1 2">
    <name type="scientific">Nostoc sphaeroides CCNUC1</name>
    <dbReference type="NCBI Taxonomy" id="2653204"/>
    <lineage>
        <taxon>Bacteria</taxon>
        <taxon>Bacillati</taxon>
        <taxon>Cyanobacteriota</taxon>
        <taxon>Cyanophyceae</taxon>
        <taxon>Nostocales</taxon>
        <taxon>Nostocaceae</taxon>
        <taxon>Nostoc</taxon>
    </lineage>
</organism>
<keyword evidence="2" id="KW-1185">Reference proteome</keyword>
<reference evidence="1 2" key="1">
    <citation type="submission" date="2019-10" db="EMBL/GenBank/DDBJ databases">
        <title>Genomic and transcriptomic insights into the perfect genentic adaptation of a filamentous nitrogen-fixing cyanobacterium to rice fields.</title>
        <authorList>
            <person name="Chen Z."/>
        </authorList>
    </citation>
    <scope>NUCLEOTIDE SEQUENCE [LARGE SCALE GENOMIC DNA]</scope>
    <source>
        <strain evidence="1">CCNUC1</strain>
    </source>
</reference>
<dbReference type="Proteomes" id="UP000326678">
    <property type="component" value="Chromosome Gxm1"/>
</dbReference>
<proteinExistence type="predicted"/>
<dbReference type="KEGG" id="nsh:GXM_01472"/>
<protein>
    <submittedName>
        <fullName evidence="1">Uncharacterized protein</fullName>
    </submittedName>
</protein>
<sequence>MESEKMRSLLLTFAENLNFSETQVEKYYHNLLEVVIVFRCDFRHF</sequence>
<dbReference type="EMBL" id="CP045226">
    <property type="protein sequence ID" value="QFS43999.1"/>
    <property type="molecule type" value="Genomic_DNA"/>
</dbReference>
<accession>A0A5P8VVR0</accession>
<evidence type="ECO:0000313" key="1">
    <source>
        <dbReference type="EMBL" id="QFS43999.1"/>
    </source>
</evidence>
<evidence type="ECO:0000313" key="2">
    <source>
        <dbReference type="Proteomes" id="UP000326678"/>
    </source>
</evidence>